<evidence type="ECO:0000313" key="3">
    <source>
        <dbReference type="Proteomes" id="UP000583944"/>
    </source>
</evidence>
<dbReference type="VEuPathDB" id="TriTrypDB:BCY84_15672"/>
<feature type="region of interest" description="Disordered" evidence="1">
    <location>
        <begin position="716"/>
        <end position="742"/>
    </location>
</feature>
<dbReference type="AlphaFoldDB" id="A0A7J6XR87"/>
<organism evidence="2 3">
    <name type="scientific">Trypanosoma cruzi</name>
    <dbReference type="NCBI Taxonomy" id="5693"/>
    <lineage>
        <taxon>Eukaryota</taxon>
        <taxon>Discoba</taxon>
        <taxon>Euglenozoa</taxon>
        <taxon>Kinetoplastea</taxon>
        <taxon>Metakinetoplastina</taxon>
        <taxon>Trypanosomatida</taxon>
        <taxon>Trypanosomatidae</taxon>
        <taxon>Trypanosoma</taxon>
        <taxon>Schizotrypanum</taxon>
    </lineage>
</organism>
<comment type="caution">
    <text evidence="2">The sequence shown here is derived from an EMBL/GenBank/DDBJ whole genome shotgun (WGS) entry which is preliminary data.</text>
</comment>
<gene>
    <name evidence="2" type="ORF">ECC02_010457</name>
</gene>
<dbReference type="EMBL" id="JABDHM010000179">
    <property type="protein sequence ID" value="KAF5216743.1"/>
    <property type="molecule type" value="Genomic_DNA"/>
</dbReference>
<dbReference type="VEuPathDB" id="TriTrypDB:ECC02_010457"/>
<protein>
    <submittedName>
        <fullName evidence="2">Uncharacterized protein</fullName>
    </submittedName>
</protein>
<dbReference type="Proteomes" id="UP000583944">
    <property type="component" value="Unassembled WGS sequence"/>
</dbReference>
<feature type="region of interest" description="Disordered" evidence="1">
    <location>
        <begin position="510"/>
        <end position="538"/>
    </location>
</feature>
<feature type="compositionally biased region" description="Basic and acidic residues" evidence="1">
    <location>
        <begin position="431"/>
        <end position="462"/>
    </location>
</feature>
<name>A0A7J6XR87_TRYCR</name>
<evidence type="ECO:0000313" key="2">
    <source>
        <dbReference type="EMBL" id="KAF5216743.1"/>
    </source>
</evidence>
<sequence length="742" mass="79796">MWRQAASSIADWHTNVNRVCRTSLQGVYKRRENELKEMRWPCECLKTSFASKKPPVAPVPLKVIACGREFIMSVDPATSLNSVRHGVAEMTVPNASRNSAVPALFLDDKPLEGGMRVEQLPNGAVLHLHFGTDAARQFQDDGAKGRSASSFISPPSVAANSNRTSLSFSNLAVMRLVATPLSASIALISPELPQHRDVSFLRTSPDFSHAVQQWSLVLPHNGIRTTAPAAAVPVLSSSPSPDPVEVRSQRLLREGRSIPSLERPDPRAVSDDYVVVIVVGGQTAAAIPGEKEDKEEKVGGAVTCAASYLASSETTASFRRLRVCRGYPVGTLRELFAPHPSQRIFMGDTAIDDERLTFEALGAGPLQRFSFRTELPIKKKLSEESVVKTSKKEEMKKNKGADDAAALLRVGTLTECGGGGIECDKIPVAADKERSVSTTRGGEREERSSTDAGKKRAARKEGGGNGSRKPRPASKVHSLDMGVDGEGARLPRKYPVLVGRIDAADGRMNMTGPGWESGSRGGDLSPSPQSLRGYGSNKEEEVGTVVRLAENESARSPNCFVPLKAGPLNDDKVREEIYGQRLPTPPSSISPPLQLPNVVLMHEGDEAKRPVLKSILCNVTRAPHGGRKSVVEGHFQRKESLWSAAGSENLPLFAQRPPHKWEETEPNGRGTFSSGVDYTGGMPAAGGNLPFRPASILLTGSFLKRSRGLASLPGGATGGYCRHRQGSDPTAGVRGGERDRVF</sequence>
<proteinExistence type="predicted"/>
<accession>A0A7J6XR87</accession>
<reference evidence="2 3" key="1">
    <citation type="journal article" date="2019" name="Genome Biol. Evol.">
        <title>Nanopore Sequencing Significantly Improves Genome Assembly of the Protozoan Parasite Trypanosoma cruzi.</title>
        <authorList>
            <person name="Diaz-Viraque F."/>
            <person name="Pita S."/>
            <person name="Greif G."/>
            <person name="de Souza R.C.M."/>
            <person name="Iraola G."/>
            <person name="Robello C."/>
        </authorList>
    </citation>
    <scope>NUCLEOTIDE SEQUENCE [LARGE SCALE GENOMIC DNA]</scope>
    <source>
        <strain evidence="2 3">Berenice</strain>
    </source>
</reference>
<feature type="region of interest" description="Disordered" evidence="1">
    <location>
        <begin position="431"/>
        <end position="488"/>
    </location>
</feature>
<evidence type="ECO:0000256" key="1">
    <source>
        <dbReference type="SAM" id="MobiDB-lite"/>
    </source>
</evidence>